<dbReference type="Proteomes" id="UP000317839">
    <property type="component" value="Unassembled WGS sequence"/>
</dbReference>
<evidence type="ECO:0000256" key="1">
    <source>
        <dbReference type="SAM" id="SignalP"/>
    </source>
</evidence>
<sequence length="98" mass="10980">MFRRTKNSLSIVIFLLGWLTTQAAALHHEFSEEHWQSIDHEVCLAQASYNDDIFVAHSPASCFPLNLAAPNFQFSVNEALCFANQSPLQARAPPLSHL</sequence>
<feature type="signal peptide" evidence="1">
    <location>
        <begin position="1"/>
        <end position="23"/>
    </location>
</feature>
<gene>
    <name evidence="2" type="ORF">FLL45_20620</name>
</gene>
<evidence type="ECO:0000313" key="2">
    <source>
        <dbReference type="EMBL" id="TQV71556.1"/>
    </source>
</evidence>
<keyword evidence="1" id="KW-0732">Signal</keyword>
<protein>
    <submittedName>
        <fullName evidence="2">Uncharacterized protein</fullName>
    </submittedName>
</protein>
<dbReference type="RefSeq" id="WP_142943955.1">
    <property type="nucleotide sequence ID" value="NZ_VIKR01000006.1"/>
</dbReference>
<name>A0A545T2W3_9GAMM</name>
<accession>A0A545T2W3</accession>
<proteinExistence type="predicted"/>
<dbReference type="EMBL" id="VIKR01000006">
    <property type="protein sequence ID" value="TQV71556.1"/>
    <property type="molecule type" value="Genomic_DNA"/>
</dbReference>
<organism evidence="2 3">
    <name type="scientific">Aliikangiella marina</name>
    <dbReference type="NCBI Taxonomy" id="1712262"/>
    <lineage>
        <taxon>Bacteria</taxon>
        <taxon>Pseudomonadati</taxon>
        <taxon>Pseudomonadota</taxon>
        <taxon>Gammaproteobacteria</taxon>
        <taxon>Oceanospirillales</taxon>
        <taxon>Pleioneaceae</taxon>
        <taxon>Aliikangiella</taxon>
    </lineage>
</organism>
<reference evidence="2 3" key="1">
    <citation type="submission" date="2019-06" db="EMBL/GenBank/DDBJ databases">
        <title>Draft genome of Aliikangiella marina GYP-15.</title>
        <authorList>
            <person name="Wang G."/>
        </authorList>
    </citation>
    <scope>NUCLEOTIDE SEQUENCE [LARGE SCALE GENOMIC DNA]</scope>
    <source>
        <strain evidence="2 3">GYP-15</strain>
    </source>
</reference>
<keyword evidence="3" id="KW-1185">Reference proteome</keyword>
<feature type="chain" id="PRO_5021779797" evidence="1">
    <location>
        <begin position="24"/>
        <end position="98"/>
    </location>
</feature>
<comment type="caution">
    <text evidence="2">The sequence shown here is derived from an EMBL/GenBank/DDBJ whole genome shotgun (WGS) entry which is preliminary data.</text>
</comment>
<dbReference type="AlphaFoldDB" id="A0A545T2W3"/>
<evidence type="ECO:0000313" key="3">
    <source>
        <dbReference type="Proteomes" id="UP000317839"/>
    </source>
</evidence>